<evidence type="ECO:0000313" key="1">
    <source>
        <dbReference type="EMBL" id="URE42584.1"/>
    </source>
</evidence>
<evidence type="ECO:0000313" key="2">
    <source>
        <dbReference type="Proteomes" id="UP001055439"/>
    </source>
</evidence>
<dbReference type="Proteomes" id="UP001055439">
    <property type="component" value="Chromosome 9"/>
</dbReference>
<keyword evidence="2" id="KW-1185">Reference proteome</keyword>
<dbReference type="EMBL" id="CP097511">
    <property type="protein sequence ID" value="URE42584.1"/>
    <property type="molecule type" value="Genomic_DNA"/>
</dbReference>
<dbReference type="OrthoDB" id="333486at2759"/>
<sequence>MDPMVPMNSEGLVWQIGSPGVSIRSFQIIRTSSRTPHMLIAQLLHATLLDTYYQLGKSDVIDKTPPDKSTREIRQKGIVGLWFAAVHRNPQKTRPGAVKSTGFGLFLETIGAFLC</sequence>
<reference evidence="1" key="1">
    <citation type="submission" date="2022-05" db="EMBL/GenBank/DDBJ databases">
        <title>The Musa troglodytarum L. genome provides insights into the mechanism of non-climacteric behaviour and enrichment of carotenoids.</title>
        <authorList>
            <person name="Wang J."/>
        </authorList>
    </citation>
    <scope>NUCLEOTIDE SEQUENCE</scope>
    <source>
        <tissue evidence="1">Leaf</tissue>
    </source>
</reference>
<gene>
    <name evidence="1" type="ORF">MUK42_14842</name>
</gene>
<accession>A0A9E7HYK4</accession>
<name>A0A9E7HYK4_9LILI</name>
<organism evidence="1 2">
    <name type="scientific">Musa troglodytarum</name>
    <name type="common">fe'i banana</name>
    <dbReference type="NCBI Taxonomy" id="320322"/>
    <lineage>
        <taxon>Eukaryota</taxon>
        <taxon>Viridiplantae</taxon>
        <taxon>Streptophyta</taxon>
        <taxon>Embryophyta</taxon>
        <taxon>Tracheophyta</taxon>
        <taxon>Spermatophyta</taxon>
        <taxon>Magnoliopsida</taxon>
        <taxon>Liliopsida</taxon>
        <taxon>Zingiberales</taxon>
        <taxon>Musaceae</taxon>
        <taxon>Musa</taxon>
    </lineage>
</organism>
<dbReference type="AlphaFoldDB" id="A0A9E7HYK4"/>
<proteinExistence type="predicted"/>
<protein>
    <submittedName>
        <fullName evidence="1">Iron-sulfur assembly protein</fullName>
    </submittedName>
</protein>